<feature type="domain" description="ABC3 transporter permease C-terminal" evidence="7">
    <location>
        <begin position="294"/>
        <end position="416"/>
    </location>
</feature>
<evidence type="ECO:0000256" key="5">
    <source>
        <dbReference type="ARBA" id="ARBA00023136"/>
    </source>
</evidence>
<reference evidence="9 10" key="1">
    <citation type="submission" date="2021-01" db="EMBL/GenBank/DDBJ databases">
        <title>Chryseolinea sp. Jin1 Genome sequencing and assembly.</title>
        <authorList>
            <person name="Kim I."/>
        </authorList>
    </citation>
    <scope>NUCLEOTIDE SEQUENCE [LARGE SCALE GENOMIC DNA]</scope>
    <source>
        <strain evidence="9 10">Jin1</strain>
    </source>
</reference>
<evidence type="ECO:0000313" key="10">
    <source>
        <dbReference type="Proteomes" id="UP000613030"/>
    </source>
</evidence>
<evidence type="ECO:0000259" key="7">
    <source>
        <dbReference type="Pfam" id="PF02687"/>
    </source>
</evidence>
<comment type="subcellular location">
    <subcellularLocation>
        <location evidence="1">Cell membrane</location>
        <topology evidence="1">Multi-pass membrane protein</topology>
    </subcellularLocation>
</comment>
<evidence type="ECO:0000259" key="8">
    <source>
        <dbReference type="Pfam" id="PF12704"/>
    </source>
</evidence>
<keyword evidence="4 6" id="KW-1133">Transmembrane helix</keyword>
<dbReference type="InterPro" id="IPR050250">
    <property type="entry name" value="Macrolide_Exporter_MacB"/>
</dbReference>
<protein>
    <submittedName>
        <fullName evidence="9">ABC transporter permease</fullName>
    </submittedName>
</protein>
<evidence type="ECO:0000256" key="6">
    <source>
        <dbReference type="SAM" id="Phobius"/>
    </source>
</evidence>
<name>A0ABS1KN95_9BACT</name>
<keyword evidence="2" id="KW-1003">Cell membrane</keyword>
<feature type="transmembrane region" description="Helical" evidence="6">
    <location>
        <begin position="746"/>
        <end position="763"/>
    </location>
</feature>
<dbReference type="EMBL" id="JAERRB010000001">
    <property type="protein sequence ID" value="MBL0740717.1"/>
    <property type="molecule type" value="Genomic_DNA"/>
</dbReference>
<dbReference type="RefSeq" id="WP_202008039.1">
    <property type="nucleotide sequence ID" value="NZ_JAERRB010000001.1"/>
</dbReference>
<gene>
    <name evidence="9" type="ORF">JI741_05780</name>
</gene>
<feature type="transmembrane region" description="Helical" evidence="6">
    <location>
        <begin position="712"/>
        <end position="734"/>
    </location>
</feature>
<feature type="transmembrane region" description="Helical" evidence="6">
    <location>
        <begin position="803"/>
        <end position="824"/>
    </location>
</feature>
<feature type="transmembrane region" description="Helical" evidence="6">
    <location>
        <begin position="21"/>
        <end position="41"/>
    </location>
</feature>
<keyword evidence="3 6" id="KW-0812">Transmembrane</keyword>
<proteinExistence type="predicted"/>
<dbReference type="InterPro" id="IPR025857">
    <property type="entry name" value="MacB_PCD"/>
</dbReference>
<feature type="transmembrane region" description="Helical" evidence="6">
    <location>
        <begin position="339"/>
        <end position="365"/>
    </location>
</feature>
<dbReference type="Pfam" id="PF12704">
    <property type="entry name" value="MacB_PCD"/>
    <property type="match status" value="1"/>
</dbReference>
<organism evidence="9 10">
    <name type="scientific">Chryseolinea lacunae</name>
    <dbReference type="NCBI Taxonomy" id="2801331"/>
    <lineage>
        <taxon>Bacteria</taxon>
        <taxon>Pseudomonadati</taxon>
        <taxon>Bacteroidota</taxon>
        <taxon>Cytophagia</taxon>
        <taxon>Cytophagales</taxon>
        <taxon>Fulvivirgaceae</taxon>
        <taxon>Chryseolinea</taxon>
    </lineage>
</organism>
<feature type="domain" description="ABC3 transporter permease C-terminal" evidence="7">
    <location>
        <begin position="718"/>
        <end position="823"/>
    </location>
</feature>
<dbReference type="InterPro" id="IPR003838">
    <property type="entry name" value="ABC3_permease_C"/>
</dbReference>
<feature type="transmembrane region" description="Helical" evidence="6">
    <location>
        <begin position="769"/>
        <end position="791"/>
    </location>
</feature>
<feature type="domain" description="MacB-like periplasmic core" evidence="8">
    <location>
        <begin position="20"/>
        <end position="243"/>
    </location>
</feature>
<feature type="transmembrane region" description="Helical" evidence="6">
    <location>
        <begin position="388"/>
        <end position="411"/>
    </location>
</feature>
<evidence type="ECO:0000313" key="9">
    <source>
        <dbReference type="EMBL" id="MBL0740717.1"/>
    </source>
</evidence>
<keyword evidence="10" id="KW-1185">Reference proteome</keyword>
<feature type="transmembrane region" description="Helical" evidence="6">
    <location>
        <begin position="289"/>
        <end position="310"/>
    </location>
</feature>
<dbReference type="PANTHER" id="PTHR30572:SF18">
    <property type="entry name" value="ABC-TYPE MACROLIDE FAMILY EXPORT SYSTEM PERMEASE COMPONENT 2"/>
    <property type="match status" value="1"/>
</dbReference>
<comment type="caution">
    <text evidence="9">The sequence shown here is derived from an EMBL/GenBank/DDBJ whole genome shotgun (WGS) entry which is preliminary data.</text>
</comment>
<sequence length="838" mass="94137">MIKSYLIVAWRNLLRNKIFSFINIIGLAIGMAVVFMIYQYIQAERSYDLFHANASRLYRVPIQYSGALAAGPSATNHPSIGPAMKADFPEVEDFARVMRGSQFFPAVTFTYEGDPKGPLTFNEEAVFFADKSFLSMFSFPLLEGDTSALSDMKSVVLRKEIAKKYFGNKPAVGNILLLNRMPVKVTAVVEVPENSHLQFNVLLSTSLLGPNWGYDEWAWPEFYNYVLLKPGASPHALEAKLPALMEKHTAKIWEQYKFRSRIWLQPITDIHLKSDYTLEQSANGSERTVYFLSLLGIFILVIAWINYINLSTAKALERSKEVGLRKVSGASRIQLMTQFFFDAFLVNIFSIVLAAIITVIVTPYFESLIGRNFSQTLMASGTFYTPSFWATVVLTLLVGIAVVGFYPALVLSSFNPAVVLKGKFIKSGKGTALRKGMVVFQYVLSMILVAGMVTMSTQMNFMQKQDLGYDKEHMLVVRASPIGDSTYGTRVNQFMNAVRQLPQVKQIAGSTEVPGHVIVERNNVRRVTQDESGNVGTFFINTDENFFSTYGIKIVAGRNLTEQDRFLYVPRDVDPSQPKLITDDGYLISGASNRIMINEALAQSLGFKKPEDAIHEKVVFEQGRKFVGEITAVISNHNQLSLREKYQPIIYYYPMYDFWPYFSIKIDAKELETSAMISQVGKLFSDAFPNSAYEYFFLDDHFNNQYKNDVQFASIFGVFTILAIIISSLGLLGLGIFSVSQRIKEIGIRRVLGSSVGGILFLFSKDSFWLLVIAYGLSLPVTILGISKWLENFAFRVGYEWQMFVFPPLLLLAISLVTIVFVTVKSAATSPAVLLKTE</sequence>
<accession>A0ABS1KN95</accession>
<dbReference type="Pfam" id="PF02687">
    <property type="entry name" value="FtsX"/>
    <property type="match status" value="2"/>
</dbReference>
<evidence type="ECO:0000256" key="1">
    <source>
        <dbReference type="ARBA" id="ARBA00004651"/>
    </source>
</evidence>
<keyword evidence="5 6" id="KW-0472">Membrane</keyword>
<evidence type="ECO:0000256" key="3">
    <source>
        <dbReference type="ARBA" id="ARBA00022692"/>
    </source>
</evidence>
<dbReference type="PANTHER" id="PTHR30572">
    <property type="entry name" value="MEMBRANE COMPONENT OF TRANSPORTER-RELATED"/>
    <property type="match status" value="1"/>
</dbReference>
<evidence type="ECO:0000256" key="2">
    <source>
        <dbReference type="ARBA" id="ARBA00022475"/>
    </source>
</evidence>
<dbReference type="Proteomes" id="UP000613030">
    <property type="component" value="Unassembled WGS sequence"/>
</dbReference>
<feature type="transmembrane region" description="Helical" evidence="6">
    <location>
        <begin position="432"/>
        <end position="455"/>
    </location>
</feature>
<evidence type="ECO:0000256" key="4">
    <source>
        <dbReference type="ARBA" id="ARBA00022989"/>
    </source>
</evidence>